<evidence type="ECO:0000256" key="6">
    <source>
        <dbReference type="ARBA" id="ARBA00023004"/>
    </source>
</evidence>
<evidence type="ECO:0000256" key="8">
    <source>
        <dbReference type="ARBA" id="ARBA00059922"/>
    </source>
</evidence>
<evidence type="ECO:0000256" key="2">
    <source>
        <dbReference type="ARBA" id="ARBA00004496"/>
    </source>
</evidence>
<protein>
    <submittedName>
        <fullName evidence="11">2-oxoglutarate-dependent dioxygenase 19-like</fullName>
    </submittedName>
</protein>
<dbReference type="Proteomes" id="UP001567538">
    <property type="component" value="Unassembled WGS sequence"/>
</dbReference>
<dbReference type="InterPro" id="IPR026992">
    <property type="entry name" value="DIOX_N"/>
</dbReference>
<organism evidence="11 12">
    <name type="scientific">Salvia divinorum</name>
    <name type="common">Maria pastora</name>
    <name type="synonym">Diviner's sage</name>
    <dbReference type="NCBI Taxonomy" id="28513"/>
    <lineage>
        <taxon>Eukaryota</taxon>
        <taxon>Viridiplantae</taxon>
        <taxon>Streptophyta</taxon>
        <taxon>Embryophyta</taxon>
        <taxon>Tracheophyta</taxon>
        <taxon>Spermatophyta</taxon>
        <taxon>Magnoliopsida</taxon>
        <taxon>eudicotyledons</taxon>
        <taxon>Gunneridae</taxon>
        <taxon>Pentapetalae</taxon>
        <taxon>asterids</taxon>
        <taxon>lamiids</taxon>
        <taxon>Lamiales</taxon>
        <taxon>Lamiaceae</taxon>
        <taxon>Nepetoideae</taxon>
        <taxon>Mentheae</taxon>
        <taxon>Salviinae</taxon>
        <taxon>Salvia</taxon>
        <taxon>Salvia subgen. Calosphace</taxon>
    </lineage>
</organism>
<keyword evidence="7" id="KW-0539">Nucleus</keyword>
<keyword evidence="9" id="KW-0560">Oxidoreductase</keyword>
<evidence type="ECO:0000313" key="12">
    <source>
        <dbReference type="Proteomes" id="UP001567538"/>
    </source>
</evidence>
<keyword evidence="5 9" id="KW-0479">Metal-binding</keyword>
<dbReference type="Pfam" id="PF03171">
    <property type="entry name" value="2OG-FeII_Oxy"/>
    <property type="match status" value="1"/>
</dbReference>
<dbReference type="GO" id="GO:0005737">
    <property type="term" value="C:cytoplasm"/>
    <property type="evidence" value="ECO:0007669"/>
    <property type="project" value="UniProtKB-SubCell"/>
</dbReference>
<evidence type="ECO:0000259" key="10">
    <source>
        <dbReference type="PROSITE" id="PS51471"/>
    </source>
</evidence>
<reference evidence="11 12" key="1">
    <citation type="submission" date="2024-06" db="EMBL/GenBank/DDBJ databases">
        <title>A chromosome level genome sequence of Diviner's sage (Salvia divinorum).</title>
        <authorList>
            <person name="Ford S.A."/>
            <person name="Ro D.-K."/>
            <person name="Ness R.W."/>
            <person name="Phillips M.A."/>
        </authorList>
    </citation>
    <scope>NUCLEOTIDE SEQUENCE [LARGE SCALE GENOMIC DNA]</scope>
    <source>
        <strain evidence="11">SAF-2024a</strain>
        <tissue evidence="11">Leaf</tissue>
    </source>
</reference>
<evidence type="ECO:0000313" key="11">
    <source>
        <dbReference type="EMBL" id="KAL1564626.1"/>
    </source>
</evidence>
<dbReference type="GO" id="GO:0046872">
    <property type="term" value="F:metal ion binding"/>
    <property type="evidence" value="ECO:0007669"/>
    <property type="project" value="UniProtKB-KW"/>
</dbReference>
<keyword evidence="12" id="KW-1185">Reference proteome</keyword>
<proteinExistence type="inferred from homology"/>
<comment type="caution">
    <text evidence="11">The sequence shown here is derived from an EMBL/GenBank/DDBJ whole genome shotgun (WGS) entry which is preliminary data.</text>
</comment>
<dbReference type="Pfam" id="PF14226">
    <property type="entry name" value="DIOX_N"/>
    <property type="match status" value="1"/>
</dbReference>
<dbReference type="GO" id="GO:0016706">
    <property type="term" value="F:2-oxoglutarate-dependent dioxygenase activity"/>
    <property type="evidence" value="ECO:0007669"/>
    <property type="project" value="UniProtKB-ARBA"/>
</dbReference>
<comment type="subcellular location">
    <subcellularLocation>
        <location evidence="2">Cytoplasm</location>
    </subcellularLocation>
    <subcellularLocation>
        <location evidence="1">Nucleus</location>
    </subcellularLocation>
</comment>
<feature type="domain" description="Fe2OG dioxygenase" evidence="10">
    <location>
        <begin position="193"/>
        <end position="293"/>
    </location>
</feature>
<evidence type="ECO:0000256" key="5">
    <source>
        <dbReference type="ARBA" id="ARBA00022723"/>
    </source>
</evidence>
<evidence type="ECO:0000256" key="3">
    <source>
        <dbReference type="ARBA" id="ARBA00008056"/>
    </source>
</evidence>
<comment type="similarity">
    <text evidence="3 9">Belongs to the iron/ascorbate-dependent oxidoreductase family.</text>
</comment>
<dbReference type="InterPro" id="IPR044861">
    <property type="entry name" value="IPNS-like_FE2OG_OXY"/>
</dbReference>
<dbReference type="InterPro" id="IPR005123">
    <property type="entry name" value="Oxoglu/Fe-dep_dioxygenase_dom"/>
</dbReference>
<gene>
    <name evidence="11" type="ORF">AAHA92_06943</name>
</gene>
<sequence>MAARSNSSVKQLAESPNLSSIPSNYIYHSDPAETDLQASIPVIDLSLLTSHNPHHKAKAIHDLDQACQHWGFFILVNHGMPEELTQGMLEAAAEFFNLSEADKPDFNPENVLSPIRYGTSFNAATDHVFCWRDFLKVFVHPHFACPHKPQSLRGLLPEYCERSRDVVAKLLKAISESLGLEETEMEKALEMTSSLQIFVANYYPRCPNPEAAMGILPHSDHGLFTLLIQNGVGGLQIQHHQRWFNVNPPPNSILVNTGDHLEIYSNGKYKSVLHRAIVNNKTARISIATANGPSLDAVVAPACRLVQGEGGGVVAAYAAMKYKDYLLEQQSGQLDGKTMLKRVRIQD</sequence>
<dbReference type="GO" id="GO:0002238">
    <property type="term" value="P:response to molecule of fungal origin"/>
    <property type="evidence" value="ECO:0007669"/>
    <property type="project" value="UniProtKB-ARBA"/>
</dbReference>
<dbReference type="PANTHER" id="PTHR47991">
    <property type="entry name" value="OXOGLUTARATE/IRON-DEPENDENT DIOXYGENASE"/>
    <property type="match status" value="1"/>
</dbReference>
<dbReference type="GO" id="GO:0009805">
    <property type="term" value="P:coumarin biosynthetic process"/>
    <property type="evidence" value="ECO:0007669"/>
    <property type="project" value="UniProtKB-ARBA"/>
</dbReference>
<evidence type="ECO:0000256" key="4">
    <source>
        <dbReference type="ARBA" id="ARBA00022490"/>
    </source>
</evidence>
<dbReference type="SUPFAM" id="SSF51197">
    <property type="entry name" value="Clavaminate synthase-like"/>
    <property type="match status" value="1"/>
</dbReference>
<dbReference type="GO" id="GO:0005634">
    <property type="term" value="C:nucleus"/>
    <property type="evidence" value="ECO:0007669"/>
    <property type="project" value="UniProtKB-SubCell"/>
</dbReference>
<dbReference type="EMBL" id="JBEAFC010000003">
    <property type="protein sequence ID" value="KAL1564626.1"/>
    <property type="molecule type" value="Genomic_DNA"/>
</dbReference>
<accession>A0ABD1IBD3</accession>
<dbReference type="FunFam" id="2.60.120.330:FF:000015">
    <property type="entry name" value="Protein DMR6-LIKE OXYGENASE 1"/>
    <property type="match status" value="1"/>
</dbReference>
<dbReference type="PROSITE" id="PS51471">
    <property type="entry name" value="FE2OG_OXY"/>
    <property type="match status" value="1"/>
</dbReference>
<keyword evidence="6 9" id="KW-0408">Iron</keyword>
<dbReference type="AlphaFoldDB" id="A0ABD1IBD3"/>
<dbReference type="InterPro" id="IPR027443">
    <property type="entry name" value="IPNS-like_sf"/>
</dbReference>
<dbReference type="InterPro" id="IPR050295">
    <property type="entry name" value="Plant_2OG-oxidoreductases"/>
</dbReference>
<evidence type="ECO:0000256" key="1">
    <source>
        <dbReference type="ARBA" id="ARBA00004123"/>
    </source>
</evidence>
<dbReference type="Gene3D" id="2.60.120.330">
    <property type="entry name" value="B-lactam Antibiotic, Isopenicillin N Synthase, Chain"/>
    <property type="match status" value="1"/>
</dbReference>
<keyword evidence="4" id="KW-0963">Cytoplasm</keyword>
<evidence type="ECO:0000256" key="7">
    <source>
        <dbReference type="ARBA" id="ARBA00023242"/>
    </source>
</evidence>
<name>A0ABD1IBD3_SALDI</name>
<comment type="function">
    <text evidence="8">Involved in the regulation of shoot development and salicylic acid (SA) homeostasis.</text>
</comment>
<evidence type="ECO:0000256" key="9">
    <source>
        <dbReference type="RuleBase" id="RU003682"/>
    </source>
</evidence>